<dbReference type="InterPro" id="IPR006141">
    <property type="entry name" value="Intein_N"/>
</dbReference>
<dbReference type="eggNOG" id="ENOG502REND">
    <property type="taxonomic scope" value="Eukaryota"/>
</dbReference>
<dbReference type="Gene3D" id="2.170.16.10">
    <property type="entry name" value="Hedgehog/Intein (Hint) domain"/>
    <property type="match status" value="1"/>
</dbReference>
<dbReference type="RefSeq" id="XP_007737377.1">
    <property type="nucleotide sequence ID" value="XM_007739187.1"/>
</dbReference>
<comment type="caution">
    <text evidence="2">The sequence shown here is derived from an EMBL/GenBank/DDBJ whole genome shotgun (WGS) entry which is preliminary data.</text>
</comment>
<dbReference type="PANTHER" id="PTHR10579:SF156">
    <property type="entry name" value="VWFA DOMAIN-CONTAINING PROTEIN"/>
    <property type="match status" value="1"/>
</dbReference>
<dbReference type="InterPro" id="IPR036844">
    <property type="entry name" value="Hint_dom_sf"/>
</dbReference>
<dbReference type="AlphaFoldDB" id="W9XBT7"/>
<reference evidence="2 3" key="1">
    <citation type="submission" date="2013-03" db="EMBL/GenBank/DDBJ databases">
        <title>The Genome Sequence of Capronia epimyces CBS 606.96.</title>
        <authorList>
            <consortium name="The Broad Institute Genomics Platform"/>
            <person name="Cuomo C."/>
            <person name="de Hoog S."/>
            <person name="Gorbushina A."/>
            <person name="Walker B."/>
            <person name="Young S.K."/>
            <person name="Zeng Q."/>
            <person name="Gargeya S."/>
            <person name="Fitzgerald M."/>
            <person name="Haas B."/>
            <person name="Abouelleil A."/>
            <person name="Allen A.W."/>
            <person name="Alvarado L."/>
            <person name="Arachchi H.M."/>
            <person name="Berlin A.M."/>
            <person name="Chapman S.B."/>
            <person name="Gainer-Dewar J."/>
            <person name="Goldberg J."/>
            <person name="Griggs A."/>
            <person name="Gujja S."/>
            <person name="Hansen M."/>
            <person name="Howarth C."/>
            <person name="Imamovic A."/>
            <person name="Ireland A."/>
            <person name="Larimer J."/>
            <person name="McCowan C."/>
            <person name="Murphy C."/>
            <person name="Pearson M."/>
            <person name="Poon T.W."/>
            <person name="Priest M."/>
            <person name="Roberts A."/>
            <person name="Saif S."/>
            <person name="Shea T."/>
            <person name="Sisk P."/>
            <person name="Sykes S."/>
            <person name="Wortman J."/>
            <person name="Nusbaum C."/>
            <person name="Birren B."/>
        </authorList>
    </citation>
    <scope>NUCLEOTIDE SEQUENCE [LARGE SCALE GENOMIC DNA]</scope>
    <source>
        <strain evidence="2 3">CBS 606.96</strain>
    </source>
</reference>
<protein>
    <recommendedName>
        <fullName evidence="1">VWFA domain-containing protein</fullName>
    </recommendedName>
</protein>
<dbReference type="InterPro" id="IPR032838">
    <property type="entry name" value="Vwaint_dom"/>
</dbReference>
<dbReference type="InterPro" id="IPR051266">
    <property type="entry name" value="CLCR"/>
</dbReference>
<dbReference type="InterPro" id="IPR002035">
    <property type="entry name" value="VWF_A"/>
</dbReference>
<dbReference type="Pfam" id="PF14624">
    <property type="entry name" value="Vwaint"/>
    <property type="match status" value="1"/>
</dbReference>
<dbReference type="SUPFAM" id="SSF53300">
    <property type="entry name" value="vWA-like"/>
    <property type="match status" value="1"/>
</dbReference>
<dbReference type="PROSITE" id="PS50817">
    <property type="entry name" value="INTEIN_N_TER"/>
    <property type="match status" value="1"/>
</dbReference>
<sequence length="741" mass="80275">MGSATTLIDQSAEDFIMVDDGRDLPIRPRSTAPEDSPAVEVQPLVADDAFLVSVRTPKLPKGGLQRASCDIVLVIDVSASMDAAAPLPEAENGADKEATGLSVLDLTKHAARTVLETLGEDDRLGIVTFSNDAKVVQNLVRMTPDEKSATWKRIDRLQTKSSTNLWAGIRRGWEVFEQARPAGNVQGLFVLTDGQPNHMCPPQGYVAKLGPILTMAAPKRRGIPTIHTFGFGYHIRSELMQSIAEVGHGNYSFIPDAGMIGTVFVHSVANLFTTLGTSATLELTVTAAKMTRLQATGGLPVETGRNGITLTLGSIQYGQSRDLVVECPGIAKDAVIHAHLRYKLPGGQVQDRQSRASFADKTTLDAAVVDYHKSRAQVCAFLSSLFPIKDNGEHGPVLNYDQVALARTRLDALVASIETLPTKDDPAVQSLLADLAGDDPAGQVAKALLWTHEQGYWMKWGRHYLPSLLHAHQRQMCNTFKDPGPLRYGQDSPLFVHCRTELDTAFDNLPAPKPSLPEKVVPVYSATGQVTGTTTRAYQSVRMSSYNSRSAPCFEGNSRIATADGAAIPIKTLTVGTSVWTPMGAREVAAVVKTRVRRHDEVQLCRVGELWVTPWHPLQHEGRWVFPMEIADDTTAFEGDVYSVLLTPSRHVAAHAVEVSGQVCVTLGHGLLRRRGDVRSHPFLGHYQRVAASLSRLPTDKHGHVESGGLQRNGVTGLACGFMAPQETESMLGGPTMKAVL</sequence>
<proteinExistence type="predicted"/>
<dbReference type="STRING" id="1182542.W9XBT7"/>
<keyword evidence="3" id="KW-1185">Reference proteome</keyword>
<evidence type="ECO:0000313" key="3">
    <source>
        <dbReference type="Proteomes" id="UP000019478"/>
    </source>
</evidence>
<dbReference type="SUPFAM" id="SSF51294">
    <property type="entry name" value="Hedgehog/intein (Hint) domain"/>
    <property type="match status" value="1"/>
</dbReference>
<name>W9XBT7_9EURO</name>
<feature type="domain" description="VWFA" evidence="1">
    <location>
        <begin position="70"/>
        <end position="268"/>
    </location>
</feature>
<dbReference type="GO" id="GO:0016539">
    <property type="term" value="P:intein-mediated protein splicing"/>
    <property type="evidence" value="ECO:0007669"/>
    <property type="project" value="InterPro"/>
</dbReference>
<dbReference type="EMBL" id="AMGY01000009">
    <property type="protein sequence ID" value="EXJ77932.1"/>
    <property type="molecule type" value="Genomic_DNA"/>
</dbReference>
<dbReference type="PANTHER" id="PTHR10579">
    <property type="entry name" value="CALCIUM-ACTIVATED CHLORIDE CHANNEL REGULATOR"/>
    <property type="match status" value="1"/>
</dbReference>
<dbReference type="HOGENOM" id="CLU_013635_0_0_1"/>
<dbReference type="Gene3D" id="3.40.50.410">
    <property type="entry name" value="von Willebrand factor, type A domain"/>
    <property type="match status" value="1"/>
</dbReference>
<gene>
    <name evidence="2" type="ORF">A1O3_09091</name>
</gene>
<accession>W9XBT7</accession>
<evidence type="ECO:0000313" key="2">
    <source>
        <dbReference type="EMBL" id="EXJ77932.1"/>
    </source>
</evidence>
<dbReference type="PROSITE" id="PS50234">
    <property type="entry name" value="VWFA"/>
    <property type="match status" value="1"/>
</dbReference>
<dbReference type="Pfam" id="PF14623">
    <property type="entry name" value="Vint"/>
    <property type="match status" value="1"/>
</dbReference>
<dbReference type="OrthoDB" id="10264538at2759"/>
<dbReference type="InterPro" id="IPR036465">
    <property type="entry name" value="vWFA_dom_sf"/>
</dbReference>
<dbReference type="InterPro" id="IPR039510">
    <property type="entry name" value="Vint_dom"/>
</dbReference>
<dbReference type="SMART" id="SM00327">
    <property type="entry name" value="VWA"/>
    <property type="match status" value="1"/>
</dbReference>
<organism evidence="2 3">
    <name type="scientific">Capronia epimyces CBS 606.96</name>
    <dbReference type="NCBI Taxonomy" id="1182542"/>
    <lineage>
        <taxon>Eukaryota</taxon>
        <taxon>Fungi</taxon>
        <taxon>Dikarya</taxon>
        <taxon>Ascomycota</taxon>
        <taxon>Pezizomycotina</taxon>
        <taxon>Eurotiomycetes</taxon>
        <taxon>Chaetothyriomycetidae</taxon>
        <taxon>Chaetothyriales</taxon>
        <taxon>Herpotrichiellaceae</taxon>
        <taxon>Capronia</taxon>
    </lineage>
</organism>
<dbReference type="Proteomes" id="UP000019478">
    <property type="component" value="Unassembled WGS sequence"/>
</dbReference>
<dbReference type="GeneID" id="19173177"/>
<dbReference type="Pfam" id="PF00092">
    <property type="entry name" value="VWA"/>
    <property type="match status" value="1"/>
</dbReference>
<evidence type="ECO:0000259" key="1">
    <source>
        <dbReference type="PROSITE" id="PS50234"/>
    </source>
</evidence>